<dbReference type="PANTHER" id="PTHR42847">
    <property type="entry name" value="ALKANESULFONATE MONOOXYGENASE"/>
    <property type="match status" value="1"/>
</dbReference>
<keyword evidence="4" id="KW-0503">Monooxygenase</keyword>
<keyword evidence="1" id="KW-0285">Flavoprotein</keyword>
<dbReference type="EMBL" id="JBFNQN010000027">
    <property type="protein sequence ID" value="MEW9267852.1"/>
    <property type="molecule type" value="Genomic_DNA"/>
</dbReference>
<protein>
    <submittedName>
        <fullName evidence="6">LLM class flavin-dependent oxidoreductase</fullName>
    </submittedName>
</protein>
<dbReference type="SUPFAM" id="SSF51679">
    <property type="entry name" value="Bacterial luciferase-like"/>
    <property type="match status" value="1"/>
</dbReference>
<sequence length="260" mass="27215">MAAAATATTTLRLGTYVLNAGVRDALLIAADTATLDVVSGGRAEVGLGAGHTPAEWKMTGRTRPDASGRVQHLIEVAGAVRTLLEGRNVPADIGAGRDVVLTAPRPVQPRVPLLIGGNHSELLAWVGAHADAVGLSGLGRTLADGHSHTVDWSPARIGATAAAVHSGSTAAGRDLPPLEALVQVVTTTEDRRSTAAELAQETGSRVEDLLTAPYLWIGTVEEIVEQVHTARQRWGINRWVVRAGAFDTAREVIARLARNP</sequence>
<dbReference type="RefSeq" id="WP_367641374.1">
    <property type="nucleotide sequence ID" value="NZ_JBFNQN010000027.1"/>
</dbReference>
<dbReference type="Proteomes" id="UP001555826">
    <property type="component" value="Unassembled WGS sequence"/>
</dbReference>
<evidence type="ECO:0000259" key="5">
    <source>
        <dbReference type="Pfam" id="PF00296"/>
    </source>
</evidence>
<keyword evidence="7" id="KW-1185">Reference proteome</keyword>
<dbReference type="PANTHER" id="PTHR42847:SF8">
    <property type="entry name" value="CONSERVED PROTEIN"/>
    <property type="match status" value="1"/>
</dbReference>
<proteinExistence type="predicted"/>
<feature type="domain" description="Luciferase-like" evidence="5">
    <location>
        <begin position="1"/>
        <end position="237"/>
    </location>
</feature>
<keyword evidence="2" id="KW-0288">FMN</keyword>
<dbReference type="InterPro" id="IPR036661">
    <property type="entry name" value="Luciferase-like_sf"/>
</dbReference>
<evidence type="ECO:0000256" key="1">
    <source>
        <dbReference type="ARBA" id="ARBA00022630"/>
    </source>
</evidence>
<dbReference type="Gene3D" id="3.20.20.30">
    <property type="entry name" value="Luciferase-like domain"/>
    <property type="match status" value="1"/>
</dbReference>
<dbReference type="Pfam" id="PF00296">
    <property type="entry name" value="Bac_luciferase"/>
    <property type="match status" value="1"/>
</dbReference>
<reference evidence="6 7" key="1">
    <citation type="submission" date="2024-07" db="EMBL/GenBank/DDBJ databases">
        <authorList>
            <person name="Thanompreechachai J."/>
            <person name="Duangmal K."/>
        </authorList>
    </citation>
    <scope>NUCLEOTIDE SEQUENCE [LARGE SCALE GENOMIC DNA]</scope>
    <source>
        <strain evidence="6 7">KCTC 19886</strain>
    </source>
</reference>
<evidence type="ECO:0000313" key="7">
    <source>
        <dbReference type="Proteomes" id="UP001555826"/>
    </source>
</evidence>
<name>A0ABV3PF29_9ACTN</name>
<evidence type="ECO:0000313" key="6">
    <source>
        <dbReference type="EMBL" id="MEW9267852.1"/>
    </source>
</evidence>
<dbReference type="InterPro" id="IPR050172">
    <property type="entry name" value="SsuD_RutA_monooxygenase"/>
</dbReference>
<evidence type="ECO:0000256" key="2">
    <source>
        <dbReference type="ARBA" id="ARBA00022643"/>
    </source>
</evidence>
<evidence type="ECO:0000256" key="4">
    <source>
        <dbReference type="ARBA" id="ARBA00023033"/>
    </source>
</evidence>
<accession>A0ABV3PF29</accession>
<evidence type="ECO:0000256" key="3">
    <source>
        <dbReference type="ARBA" id="ARBA00023002"/>
    </source>
</evidence>
<gene>
    <name evidence="6" type="ORF">AB1207_24190</name>
</gene>
<dbReference type="InterPro" id="IPR011251">
    <property type="entry name" value="Luciferase-like_dom"/>
</dbReference>
<comment type="caution">
    <text evidence="6">The sequence shown here is derived from an EMBL/GenBank/DDBJ whole genome shotgun (WGS) entry which is preliminary data.</text>
</comment>
<keyword evidence="3" id="KW-0560">Oxidoreductase</keyword>
<organism evidence="6 7">
    <name type="scientific">Kineococcus endophyticus</name>
    <dbReference type="NCBI Taxonomy" id="1181883"/>
    <lineage>
        <taxon>Bacteria</taxon>
        <taxon>Bacillati</taxon>
        <taxon>Actinomycetota</taxon>
        <taxon>Actinomycetes</taxon>
        <taxon>Kineosporiales</taxon>
        <taxon>Kineosporiaceae</taxon>
        <taxon>Kineococcus</taxon>
    </lineage>
</organism>